<organism evidence="2 3">
    <name type="scientific">Arcicella rigui</name>
    <dbReference type="NCBI Taxonomy" id="797020"/>
    <lineage>
        <taxon>Bacteria</taxon>
        <taxon>Pseudomonadati</taxon>
        <taxon>Bacteroidota</taxon>
        <taxon>Cytophagia</taxon>
        <taxon>Cytophagales</taxon>
        <taxon>Flectobacillaceae</taxon>
        <taxon>Arcicella</taxon>
    </lineage>
</organism>
<proteinExistence type="predicted"/>
<dbReference type="RefSeq" id="WP_323296989.1">
    <property type="nucleotide sequence ID" value="NZ_JAYFUM010000012.1"/>
</dbReference>
<reference evidence="2 3" key="1">
    <citation type="submission" date="2023-12" db="EMBL/GenBank/DDBJ databases">
        <title>Novel species of the genus Arcicella isolated from rivers.</title>
        <authorList>
            <person name="Lu H."/>
        </authorList>
    </citation>
    <scope>NUCLEOTIDE SEQUENCE [LARGE SCALE GENOMIC DNA]</scope>
    <source>
        <strain evidence="2 3">KCTC 23307</strain>
    </source>
</reference>
<name>A0ABU5QAF3_9BACT</name>
<protein>
    <submittedName>
        <fullName evidence="2">Helix-turn-helix domain-containing protein</fullName>
    </submittedName>
</protein>
<dbReference type="SUPFAM" id="SSF46955">
    <property type="entry name" value="Putative DNA-binding domain"/>
    <property type="match status" value="1"/>
</dbReference>
<gene>
    <name evidence="2" type="ORF">VB248_11825</name>
</gene>
<feature type="domain" description="Helix-turn-helix" evidence="1">
    <location>
        <begin position="43"/>
        <end position="86"/>
    </location>
</feature>
<dbReference type="EMBL" id="JAYFUM010000012">
    <property type="protein sequence ID" value="MEA5139830.1"/>
    <property type="molecule type" value="Genomic_DNA"/>
</dbReference>
<keyword evidence="3" id="KW-1185">Reference proteome</keyword>
<evidence type="ECO:0000259" key="1">
    <source>
        <dbReference type="Pfam" id="PF12728"/>
    </source>
</evidence>
<dbReference type="Pfam" id="PF12728">
    <property type="entry name" value="HTH_17"/>
    <property type="match status" value="1"/>
</dbReference>
<comment type="caution">
    <text evidence="2">The sequence shown here is derived from an EMBL/GenBank/DDBJ whole genome shotgun (WGS) entry which is preliminary data.</text>
</comment>
<sequence length="102" mass="11839">MKQVISNPFEILETRLMQVQSIVEELAKVKKETSLQLVDKPEYLTRDQVAKMFAVSTVTIWDWSRKGVLKAYRIGNKVRYLKSEVLLCPRPIYDTKEGANHV</sequence>
<evidence type="ECO:0000313" key="2">
    <source>
        <dbReference type="EMBL" id="MEA5139830.1"/>
    </source>
</evidence>
<evidence type="ECO:0000313" key="3">
    <source>
        <dbReference type="Proteomes" id="UP001302949"/>
    </source>
</evidence>
<dbReference type="Proteomes" id="UP001302949">
    <property type="component" value="Unassembled WGS sequence"/>
</dbReference>
<accession>A0ABU5QAF3</accession>
<dbReference type="InterPro" id="IPR009061">
    <property type="entry name" value="DNA-bd_dom_put_sf"/>
</dbReference>
<dbReference type="InterPro" id="IPR041657">
    <property type="entry name" value="HTH_17"/>
</dbReference>